<keyword evidence="3" id="KW-1185">Reference proteome</keyword>
<dbReference type="InterPro" id="IPR012337">
    <property type="entry name" value="RNaseH-like_sf"/>
</dbReference>
<dbReference type="EMBL" id="JABTTQ020000008">
    <property type="protein sequence ID" value="KAK6150843.1"/>
    <property type="molecule type" value="Genomic_DNA"/>
</dbReference>
<organism evidence="2 3">
    <name type="scientific">Rehmannia glutinosa</name>
    <name type="common">Chinese foxglove</name>
    <dbReference type="NCBI Taxonomy" id="99300"/>
    <lineage>
        <taxon>Eukaryota</taxon>
        <taxon>Viridiplantae</taxon>
        <taxon>Streptophyta</taxon>
        <taxon>Embryophyta</taxon>
        <taxon>Tracheophyta</taxon>
        <taxon>Spermatophyta</taxon>
        <taxon>Magnoliopsida</taxon>
        <taxon>eudicotyledons</taxon>
        <taxon>Gunneridae</taxon>
        <taxon>Pentapetalae</taxon>
        <taxon>asterids</taxon>
        <taxon>lamiids</taxon>
        <taxon>Lamiales</taxon>
        <taxon>Orobanchaceae</taxon>
        <taxon>Rehmannieae</taxon>
        <taxon>Rehmannia</taxon>
    </lineage>
</organism>
<proteinExistence type="predicted"/>
<dbReference type="InterPro" id="IPR036397">
    <property type="entry name" value="RNaseH_sf"/>
</dbReference>
<dbReference type="Pfam" id="PF17921">
    <property type="entry name" value="Integrase_H2C2"/>
    <property type="match status" value="1"/>
</dbReference>
<dbReference type="Proteomes" id="UP001318860">
    <property type="component" value="Unassembled WGS sequence"/>
</dbReference>
<dbReference type="InterPro" id="IPR041588">
    <property type="entry name" value="Integrase_H2C2"/>
</dbReference>
<sequence>MYRDLKMHYWWPGMKRDIAQYVEQCLICQQIKAEHKRPAGTLQPLPIREWKWERITMDFVTGLPKTVKGYDAIWVIIDRLTKSAHFIPICSTYSMDRYAQLYIQEVVRLHDFQGQWSRYLPLIEFSYNNSYQATIGMAPYEALYGAAMQIRQRMETAQSRQKSYSDQRRRMLEFSVGDRVFLKVTPMKGVMRFGKLRKYVANPSHILTNEPIKLKTNLSYEEIPVEILLREIKKLRNKEIPLVKVLWRSQSVEEATWEIEDEMKAKYPNLFR</sequence>
<dbReference type="Gene3D" id="3.30.420.10">
    <property type="entry name" value="Ribonuclease H-like superfamily/Ribonuclease H"/>
    <property type="match status" value="1"/>
</dbReference>
<evidence type="ECO:0000259" key="1">
    <source>
        <dbReference type="Pfam" id="PF17921"/>
    </source>
</evidence>
<feature type="domain" description="Integrase zinc-binding" evidence="1">
    <location>
        <begin position="1"/>
        <end position="33"/>
    </location>
</feature>
<evidence type="ECO:0000313" key="2">
    <source>
        <dbReference type="EMBL" id="KAK6150843.1"/>
    </source>
</evidence>
<protein>
    <recommendedName>
        <fullName evidence="1">Integrase zinc-binding domain-containing protein</fullName>
    </recommendedName>
</protein>
<accession>A0ABR0WV90</accession>
<comment type="caution">
    <text evidence="2">The sequence shown here is derived from an EMBL/GenBank/DDBJ whole genome shotgun (WGS) entry which is preliminary data.</text>
</comment>
<evidence type="ECO:0000313" key="3">
    <source>
        <dbReference type="Proteomes" id="UP001318860"/>
    </source>
</evidence>
<reference evidence="2 3" key="1">
    <citation type="journal article" date="2021" name="Comput. Struct. Biotechnol. J.">
        <title>De novo genome assembly of the potent medicinal plant Rehmannia glutinosa using nanopore technology.</title>
        <authorList>
            <person name="Ma L."/>
            <person name="Dong C."/>
            <person name="Song C."/>
            <person name="Wang X."/>
            <person name="Zheng X."/>
            <person name="Niu Y."/>
            <person name="Chen S."/>
            <person name="Feng W."/>
        </authorList>
    </citation>
    <scope>NUCLEOTIDE SEQUENCE [LARGE SCALE GENOMIC DNA]</scope>
    <source>
        <strain evidence="2">DH-2019</strain>
    </source>
</reference>
<dbReference type="PANTHER" id="PTHR45835">
    <property type="entry name" value="YALI0A06105P"/>
    <property type="match status" value="1"/>
</dbReference>
<dbReference type="Gene3D" id="1.10.340.70">
    <property type="match status" value="1"/>
</dbReference>
<dbReference type="PANTHER" id="PTHR45835:SF99">
    <property type="entry name" value="CHROMO DOMAIN-CONTAINING PROTEIN-RELATED"/>
    <property type="match status" value="1"/>
</dbReference>
<dbReference type="SUPFAM" id="SSF53098">
    <property type="entry name" value="Ribonuclease H-like"/>
    <property type="match status" value="1"/>
</dbReference>
<name>A0ABR0WV90_REHGL</name>
<gene>
    <name evidence="2" type="ORF">DH2020_015775</name>
</gene>